<keyword evidence="1" id="KW-0812">Transmembrane</keyword>
<feature type="transmembrane region" description="Helical" evidence="1">
    <location>
        <begin position="12"/>
        <end position="30"/>
    </location>
</feature>
<keyword evidence="1" id="KW-0472">Membrane</keyword>
<keyword evidence="1" id="KW-1133">Transmembrane helix</keyword>
<name>A0A3N4GXR9_9LACT</name>
<dbReference type="Proteomes" id="UP000273977">
    <property type="component" value="Unassembled WGS sequence"/>
</dbReference>
<dbReference type="OrthoDB" id="1631895at2"/>
<keyword evidence="3" id="KW-1185">Reference proteome</keyword>
<gene>
    <name evidence="2" type="ORF">EF384_00535</name>
</gene>
<evidence type="ECO:0000313" key="2">
    <source>
        <dbReference type="EMBL" id="RPA65526.1"/>
    </source>
</evidence>
<feature type="transmembrane region" description="Helical" evidence="1">
    <location>
        <begin position="60"/>
        <end position="93"/>
    </location>
</feature>
<feature type="transmembrane region" description="Helical" evidence="1">
    <location>
        <begin position="114"/>
        <end position="133"/>
    </location>
</feature>
<dbReference type="RefSeq" id="WP_123779047.1">
    <property type="nucleotide sequence ID" value="NZ_RKMG01000001.1"/>
</dbReference>
<dbReference type="EMBL" id="RKMG01000001">
    <property type="protein sequence ID" value="RPA65526.1"/>
    <property type="molecule type" value="Genomic_DNA"/>
</dbReference>
<sequence>MQRNEVKKTTQNLTITGLLTAIGIFIPMIMPFKVVIGPASFTLGSHVPVDMAMFRKPSTAAIVAIGTTIGFLIAGFPIVIVARALTHLIFATIGAYYLQKFPKTLVKTASRTIFSLWVNILHGLGEVAIVYILTATGVSAPSDGFLYTLIVLIGIGTLVHGMVDFEISYQITKAIEKRAHLNFAQVEL</sequence>
<comment type="caution">
    <text evidence="2">The sequence shown here is derived from an EMBL/GenBank/DDBJ whole genome shotgun (WGS) entry which is preliminary data.</text>
</comment>
<evidence type="ECO:0000313" key="3">
    <source>
        <dbReference type="Proteomes" id="UP000273977"/>
    </source>
</evidence>
<protein>
    <recommendedName>
        <fullName evidence="4">Niacin transporter NiaX</fullName>
    </recommendedName>
</protein>
<dbReference type="AlphaFoldDB" id="A0A3N4GXR9"/>
<dbReference type="Gene3D" id="1.10.1760.20">
    <property type="match status" value="1"/>
</dbReference>
<evidence type="ECO:0000256" key="1">
    <source>
        <dbReference type="SAM" id="Phobius"/>
    </source>
</evidence>
<proteinExistence type="predicted"/>
<organism evidence="2 3">
    <name type="scientific">Aerococcus agrisoli</name>
    <dbReference type="NCBI Taxonomy" id="2487350"/>
    <lineage>
        <taxon>Bacteria</taxon>
        <taxon>Bacillati</taxon>
        <taxon>Bacillota</taxon>
        <taxon>Bacilli</taxon>
        <taxon>Lactobacillales</taxon>
        <taxon>Aerococcaceae</taxon>
        <taxon>Aerococcus</taxon>
    </lineage>
</organism>
<reference evidence="2 3" key="1">
    <citation type="submission" date="2018-11" db="EMBL/GenBank/DDBJ databases">
        <title>Aerococcus sp. SJQ22, whole genome shotgun sequence.</title>
        <authorList>
            <person name="Sun L."/>
            <person name="Gao X."/>
            <person name="Chen W."/>
            <person name="Huang K."/>
        </authorList>
    </citation>
    <scope>NUCLEOTIDE SEQUENCE [LARGE SCALE GENOMIC DNA]</scope>
    <source>
        <strain evidence="2 3">SJQ22</strain>
    </source>
</reference>
<feature type="transmembrane region" description="Helical" evidence="1">
    <location>
        <begin position="145"/>
        <end position="163"/>
    </location>
</feature>
<accession>A0A3N4GXR9</accession>
<evidence type="ECO:0008006" key="4">
    <source>
        <dbReference type="Google" id="ProtNLM"/>
    </source>
</evidence>